<comment type="similarity">
    <text evidence="1">Belongs to the AB hydrolase superfamily. Lipase family.</text>
</comment>
<dbReference type="EMBL" id="CAJPEX010001797">
    <property type="protein sequence ID" value="CAG0919966.1"/>
    <property type="molecule type" value="Genomic_DNA"/>
</dbReference>
<dbReference type="GO" id="GO:0016787">
    <property type="term" value="F:hydrolase activity"/>
    <property type="evidence" value="ECO:0007669"/>
    <property type="project" value="UniProtKB-KW"/>
</dbReference>
<feature type="domain" description="Serine aminopeptidase S33" evidence="8">
    <location>
        <begin position="849"/>
        <end position="963"/>
    </location>
</feature>
<evidence type="ECO:0000256" key="1">
    <source>
        <dbReference type="ARBA" id="ARBA00010701"/>
    </source>
</evidence>
<gene>
    <name evidence="9" type="ORF">NMOB1V02_LOCUS7479</name>
</gene>
<accession>A0A7R9BQR2</accession>
<dbReference type="InterPro" id="IPR029058">
    <property type="entry name" value="AB_hydrolase_fold"/>
</dbReference>
<dbReference type="GO" id="GO:0016042">
    <property type="term" value="P:lipid catabolic process"/>
    <property type="evidence" value="ECO:0007669"/>
    <property type="project" value="UniProtKB-KW"/>
</dbReference>
<dbReference type="Pfam" id="PF12146">
    <property type="entry name" value="Hydrolase_4"/>
    <property type="match status" value="2"/>
</dbReference>
<keyword evidence="6" id="KW-0325">Glycoprotein</keyword>
<proteinExistence type="inferred from homology"/>
<dbReference type="Proteomes" id="UP000678499">
    <property type="component" value="Unassembled WGS sequence"/>
</dbReference>
<evidence type="ECO:0000256" key="3">
    <source>
        <dbReference type="ARBA" id="ARBA00022801"/>
    </source>
</evidence>
<evidence type="ECO:0000313" key="9">
    <source>
        <dbReference type="EMBL" id="CAD7279814.1"/>
    </source>
</evidence>
<dbReference type="PANTHER" id="PTHR11005">
    <property type="entry name" value="LYSOSOMAL ACID LIPASE-RELATED"/>
    <property type="match status" value="1"/>
</dbReference>
<reference evidence="9" key="1">
    <citation type="submission" date="2020-11" db="EMBL/GenBank/DDBJ databases">
        <authorList>
            <person name="Tran Van P."/>
        </authorList>
    </citation>
    <scope>NUCLEOTIDE SEQUENCE</scope>
</reference>
<dbReference type="AlphaFoldDB" id="A0A7R9BQR2"/>
<dbReference type="Pfam" id="PF04083">
    <property type="entry name" value="Abhydro_lipase"/>
    <property type="match status" value="4"/>
</dbReference>
<evidence type="ECO:0000313" key="10">
    <source>
        <dbReference type="Proteomes" id="UP000678499"/>
    </source>
</evidence>
<dbReference type="SUPFAM" id="SSF53474">
    <property type="entry name" value="alpha/beta-Hydrolases"/>
    <property type="match status" value="5"/>
</dbReference>
<keyword evidence="4" id="KW-0442">Lipid degradation</keyword>
<dbReference type="OrthoDB" id="9974421at2759"/>
<feature type="domain" description="Partial AB-hydrolase lipase" evidence="7">
    <location>
        <begin position="608"/>
        <end position="670"/>
    </location>
</feature>
<keyword evidence="3" id="KW-0378">Hydrolase</keyword>
<dbReference type="Gene3D" id="3.40.50.1820">
    <property type="entry name" value="alpha/beta hydrolase"/>
    <property type="match status" value="5"/>
</dbReference>
<feature type="domain" description="Partial AB-hydrolase lipase" evidence="7">
    <location>
        <begin position="461"/>
        <end position="523"/>
    </location>
</feature>
<dbReference type="InterPro" id="IPR022742">
    <property type="entry name" value="Hydrolase_4"/>
</dbReference>
<evidence type="ECO:0000259" key="8">
    <source>
        <dbReference type="Pfam" id="PF12146"/>
    </source>
</evidence>
<organism evidence="9">
    <name type="scientific">Notodromas monacha</name>
    <dbReference type="NCBI Taxonomy" id="399045"/>
    <lineage>
        <taxon>Eukaryota</taxon>
        <taxon>Metazoa</taxon>
        <taxon>Ecdysozoa</taxon>
        <taxon>Arthropoda</taxon>
        <taxon>Crustacea</taxon>
        <taxon>Oligostraca</taxon>
        <taxon>Ostracoda</taxon>
        <taxon>Podocopa</taxon>
        <taxon>Podocopida</taxon>
        <taxon>Cypridocopina</taxon>
        <taxon>Cypridoidea</taxon>
        <taxon>Cyprididae</taxon>
        <taxon>Notodromas</taxon>
    </lineage>
</organism>
<dbReference type="EMBL" id="OA883834">
    <property type="protein sequence ID" value="CAD7279814.1"/>
    <property type="molecule type" value="Genomic_DNA"/>
</dbReference>
<keyword evidence="10" id="KW-1185">Reference proteome</keyword>
<keyword evidence="5" id="KW-0443">Lipid metabolism</keyword>
<name>A0A7R9BQR2_9CRUS</name>
<feature type="domain" description="Serine aminopeptidase S33" evidence="8">
    <location>
        <begin position="172"/>
        <end position="295"/>
    </location>
</feature>
<dbReference type="FunFam" id="3.40.50.1820:FF:000021">
    <property type="entry name" value="Lipase"/>
    <property type="match status" value="2"/>
</dbReference>
<keyword evidence="2" id="KW-0732">Signal</keyword>
<evidence type="ECO:0000256" key="6">
    <source>
        <dbReference type="ARBA" id="ARBA00023180"/>
    </source>
</evidence>
<protein>
    <recommendedName>
        <fullName evidence="11">Triacylglycerol lipase</fullName>
    </recommendedName>
</protein>
<sequence length="1132" mass="125323">MYTSCRRQGKNDNRVLYLARTQRDEKKMAKIACILAIIVAVVSLSSAAPASENNPTWTLARSMIQTKLHKMLANIPPEIIDQINAGIMTHSPAKREEEADNNIPTPQMIANEGYPAEIHSVTTEDGYILQMHRIPHGLAPGSGPGEGTKTPVFVQHGLLCSSADWVVTGPSEALGYKLADAGYDVWLGNIRGNTYSKNHVSLSPDESEFWQYDWDQHGKYDVPAMMDKISDVSGKQDMFYIGHSMGTTMFWVMSNERPEYRDRIKGMFALAPVARVDHMLSPISYIAPFVDEVNWIMTLFGLDEFLPSDAGINILADLFCIPGGWIQDVCSNILFILCGYDEPQLPQELLPTILGHTPAGTSTRTIVHYAQGVNSGAFQKYDFGPSGNMDAYGAPYPPEYDRDMITSPVYAYWADNDWLAHPEDVAWLMRGLPNLQLDYRVPLDMFNHLDYLWAIDVDILPQMIANEGYPAEIHSVTTEDGYILQMHRIPHGLAPGSGPGEGSKTPVFVQHGLLSSSADWVVTGPSEALGYKLADAGYDVWLGNSRGNTYSKNHWIMTLFGLDEFLPSDIGINIFADLFCIPGGWIQDVCSNILFLLGGYDEPQLPQPQMIANEGYPAEIHSVTTEDGYILQMHRIPHGLAPGSGPGEGTKTPVFVQHGLLSSSADWVVTGPSEALGYKLADAGYDVWLGNSRGNTYSKNHDLLPTILGHVPAGSSTRTIVHYAQGVNSGAFQKYDFGPSGNMDAYGTPYPPEYDRDMITSPVYAYWADNDWLAQPENINLKPQIISNDGYPSETHQVTTEDGYILEMHRIPHGVAPGSGPGEGSKTPVYVQHGILCSSADWVLSGPEESLAYKLADAGYDVWLGNLRGNTYSKGHESLTEKDSEFWQFDWDQHGKYDAPAMMDLITSVTGKQEMFYIGHSMGSTMFWVLSNERPEYRDRIKGMFALAPVSRVDHMMSPIASIAPFIDELSWILLYFGLDEFLPSDIGIGFLAELICIPGGWSAAICSNILFLICGFDEAQLNEELLPTILGHTPAGTSTRTMAHYAQQVNSGTFSKFDYGPTCNMETYGTPYPPEYERKMVTSPVYAYWSDNDWLAQPEVYSSNNVSMSLMCDHVLCHIQKLNIDKSNTSL</sequence>
<evidence type="ECO:0000259" key="7">
    <source>
        <dbReference type="Pfam" id="PF04083"/>
    </source>
</evidence>
<evidence type="ECO:0008006" key="11">
    <source>
        <dbReference type="Google" id="ProtNLM"/>
    </source>
</evidence>
<feature type="domain" description="Partial AB-hydrolase lipase" evidence="7">
    <location>
        <begin position="105"/>
        <end position="168"/>
    </location>
</feature>
<evidence type="ECO:0000256" key="4">
    <source>
        <dbReference type="ARBA" id="ARBA00022963"/>
    </source>
</evidence>
<feature type="domain" description="Partial AB-hydrolase lipase" evidence="7">
    <location>
        <begin position="784"/>
        <end position="845"/>
    </location>
</feature>
<dbReference type="InterPro" id="IPR006693">
    <property type="entry name" value="AB_hydrolase_lipase"/>
</dbReference>
<evidence type="ECO:0000256" key="2">
    <source>
        <dbReference type="ARBA" id="ARBA00022729"/>
    </source>
</evidence>
<evidence type="ECO:0000256" key="5">
    <source>
        <dbReference type="ARBA" id="ARBA00023098"/>
    </source>
</evidence>